<dbReference type="OrthoDB" id="269227at2759"/>
<dbReference type="EMBL" id="ML120429">
    <property type="protein sequence ID" value="RPA95094.1"/>
    <property type="molecule type" value="Genomic_DNA"/>
</dbReference>
<feature type="compositionally biased region" description="Acidic residues" evidence="15">
    <location>
        <begin position="650"/>
        <end position="659"/>
    </location>
</feature>
<dbReference type="PANTHER" id="PTHR46056">
    <property type="entry name" value="LONG-CHAIN-ALCOHOL OXIDASE"/>
    <property type="match status" value="1"/>
</dbReference>
<dbReference type="Gene3D" id="3.50.50.60">
    <property type="entry name" value="FAD/NAD(P)-binding domain"/>
    <property type="match status" value="2"/>
</dbReference>
<evidence type="ECO:0000256" key="10">
    <source>
        <dbReference type="ARBA" id="ARBA00023002"/>
    </source>
</evidence>
<dbReference type="EC" id="1.1.3.20" evidence="5 12"/>
<evidence type="ECO:0000256" key="3">
    <source>
        <dbReference type="ARBA" id="ARBA00004370"/>
    </source>
</evidence>
<evidence type="ECO:0000256" key="11">
    <source>
        <dbReference type="ARBA" id="ARBA00023136"/>
    </source>
</evidence>
<evidence type="ECO:0000259" key="17">
    <source>
        <dbReference type="Pfam" id="PF01494"/>
    </source>
</evidence>
<evidence type="ECO:0000256" key="12">
    <source>
        <dbReference type="PIRNR" id="PIRNR028937"/>
    </source>
</evidence>
<dbReference type="GO" id="GO:0071949">
    <property type="term" value="F:FAD binding"/>
    <property type="evidence" value="ECO:0007669"/>
    <property type="project" value="InterPro"/>
</dbReference>
<dbReference type="AlphaFoldDB" id="A0A3N4JMJ1"/>
<sequence length="774" mass="83968">MTSDNPHNFPPTITPNQWVTLYAITSAIIRPFTEAEITAYIQSAATDISKEHVRAFLLDEASYTNPRFRFALEYTLEQKLPKSSLQAICFVLNLLDSVPGCLILTFSLTPFHRQPARVREDLIISWLDQSSRLLFPPIRGFAKAITALTKLIWTRSADPEMYYGAVGYPEKTGAGVKALDGEAGEFYKFDFLDFSTSEKNVLECDVVIVGSGCGGAVAAAKLAGEGLDVVVVDRGEWVSPDQLPLRETEAFAKLYNGGLVSTTADGVIALMAGETFGGGGVVNWAASLQTQGFVREEWAAKHNLPFFLSNDYQECLDKVSKRMGVTAEGIKHNHRNQTILEGCRRLGYSAIVVPQNTGATIPGDEDGTVREHADGYCANGCGCGKKGDGRKMGTTHTWLPDAAKAGARFIQNYSVDKVLFSTEAKTKAIGVTGTLGPQKVPLKIMAKKVIVSAGSLHSPCLLLRSGLANPNIGKNLHLHPSVTIHAFFPERTDPWLGSPLTTACTQFENLDGNHHGGKLETAVMGPLVVAGPLPWISSSNLKRALLNYRHAGLFFAIQRERDPGAVTLNSRGEPVVKYAISEADRAMIQTSLLGLAKVLYVQGAEEIVPAVYGLRPFRRNPTAAEREEEIREEIAEAESSGRYFWGRADNDEDNEEEGDEVGKQFKNPGIMDRRFQRWLKRFAAHGMGGEKTVYASAHQMGSCRMGSDGGVNSVVDSRGRVWGVEGLVVADASVLPSACGVNPMITVMAIAEWISGGVVEDLKALRRGASSVKA</sequence>
<feature type="binding site" evidence="14">
    <location>
        <begin position="204"/>
        <end position="219"/>
    </location>
    <ligand>
        <name>FAD</name>
        <dbReference type="ChEBI" id="CHEBI:57692"/>
    </ligand>
</feature>
<evidence type="ECO:0000313" key="20">
    <source>
        <dbReference type="Proteomes" id="UP000276215"/>
    </source>
</evidence>
<dbReference type="SUPFAM" id="SSF51905">
    <property type="entry name" value="FAD/NAD(P)-binding domain"/>
    <property type="match status" value="1"/>
</dbReference>
<evidence type="ECO:0000256" key="6">
    <source>
        <dbReference type="ARBA" id="ARBA00022630"/>
    </source>
</evidence>
<dbReference type="Pfam" id="PF00732">
    <property type="entry name" value="GMC_oxred_N"/>
    <property type="match status" value="1"/>
</dbReference>
<evidence type="ECO:0000256" key="5">
    <source>
        <dbReference type="ARBA" id="ARBA00013125"/>
    </source>
</evidence>
<dbReference type="STRING" id="1336337.A0A3N4JMJ1"/>
<evidence type="ECO:0000256" key="13">
    <source>
        <dbReference type="PIRSR" id="PIRSR028937-1"/>
    </source>
</evidence>
<keyword evidence="7" id="KW-0812">Transmembrane</keyword>
<dbReference type="Pfam" id="PF01494">
    <property type="entry name" value="FAD_binding_3"/>
    <property type="match status" value="1"/>
</dbReference>
<dbReference type="PANTHER" id="PTHR46056:SF12">
    <property type="entry name" value="LONG-CHAIN-ALCOHOL OXIDASE"/>
    <property type="match status" value="1"/>
</dbReference>
<reference evidence="19 20" key="1">
    <citation type="journal article" date="2018" name="Nat. Ecol. Evol.">
        <title>Pezizomycetes genomes reveal the molecular basis of ectomycorrhizal truffle lifestyle.</title>
        <authorList>
            <person name="Murat C."/>
            <person name="Payen T."/>
            <person name="Noel B."/>
            <person name="Kuo A."/>
            <person name="Morin E."/>
            <person name="Chen J."/>
            <person name="Kohler A."/>
            <person name="Krizsan K."/>
            <person name="Balestrini R."/>
            <person name="Da Silva C."/>
            <person name="Montanini B."/>
            <person name="Hainaut M."/>
            <person name="Levati E."/>
            <person name="Barry K.W."/>
            <person name="Belfiori B."/>
            <person name="Cichocki N."/>
            <person name="Clum A."/>
            <person name="Dockter R.B."/>
            <person name="Fauchery L."/>
            <person name="Guy J."/>
            <person name="Iotti M."/>
            <person name="Le Tacon F."/>
            <person name="Lindquist E.A."/>
            <person name="Lipzen A."/>
            <person name="Malagnac F."/>
            <person name="Mello A."/>
            <person name="Molinier V."/>
            <person name="Miyauchi S."/>
            <person name="Poulain J."/>
            <person name="Riccioni C."/>
            <person name="Rubini A."/>
            <person name="Sitrit Y."/>
            <person name="Splivallo R."/>
            <person name="Traeger S."/>
            <person name="Wang M."/>
            <person name="Zifcakova L."/>
            <person name="Wipf D."/>
            <person name="Zambonelli A."/>
            <person name="Paolocci F."/>
            <person name="Nowrousian M."/>
            <person name="Ottonello S."/>
            <person name="Baldrian P."/>
            <person name="Spatafora J.W."/>
            <person name="Henrissat B."/>
            <person name="Nagy L.G."/>
            <person name="Aury J.M."/>
            <person name="Wincker P."/>
            <person name="Grigoriev I.V."/>
            <person name="Bonfante P."/>
            <person name="Martin F.M."/>
        </authorList>
    </citation>
    <scope>NUCLEOTIDE SEQUENCE [LARGE SCALE GENOMIC DNA]</scope>
    <source>
        <strain evidence="19 20">120613-1</strain>
    </source>
</reference>
<proteinExistence type="inferred from homology"/>
<feature type="domain" description="FAD-binding" evidence="17">
    <location>
        <begin position="203"/>
        <end position="240"/>
    </location>
</feature>
<comment type="similarity">
    <text evidence="4 12">Belongs to the GMC oxidoreductase family.</text>
</comment>
<dbReference type="InterPro" id="IPR012400">
    <property type="entry name" value="Long_Oxdase"/>
</dbReference>
<protein>
    <recommendedName>
        <fullName evidence="5 12">Long-chain-alcohol oxidase</fullName>
        <ecNumber evidence="5 12">1.1.3.20</ecNumber>
    </recommendedName>
</protein>
<dbReference type="PIRSF" id="PIRSF028937">
    <property type="entry name" value="Lg_Ch_AO"/>
    <property type="match status" value="1"/>
</dbReference>
<evidence type="ECO:0000256" key="15">
    <source>
        <dbReference type="SAM" id="MobiDB-lite"/>
    </source>
</evidence>
<keyword evidence="10 12" id="KW-0560">Oxidoreductase</keyword>
<evidence type="ECO:0000256" key="9">
    <source>
        <dbReference type="ARBA" id="ARBA00022989"/>
    </source>
</evidence>
<organism evidence="19 20">
    <name type="scientific">Choiromyces venosus 120613-1</name>
    <dbReference type="NCBI Taxonomy" id="1336337"/>
    <lineage>
        <taxon>Eukaryota</taxon>
        <taxon>Fungi</taxon>
        <taxon>Dikarya</taxon>
        <taxon>Ascomycota</taxon>
        <taxon>Pezizomycotina</taxon>
        <taxon>Pezizomycetes</taxon>
        <taxon>Pezizales</taxon>
        <taxon>Tuberaceae</taxon>
        <taxon>Choiromyces</taxon>
    </lineage>
</organism>
<feature type="region of interest" description="Disordered" evidence="15">
    <location>
        <begin position="645"/>
        <end position="666"/>
    </location>
</feature>
<evidence type="ECO:0000313" key="19">
    <source>
        <dbReference type="EMBL" id="RPA95094.1"/>
    </source>
</evidence>
<accession>A0A3N4JMJ1</accession>
<evidence type="ECO:0000256" key="7">
    <source>
        <dbReference type="ARBA" id="ARBA00022692"/>
    </source>
</evidence>
<comment type="catalytic activity">
    <reaction evidence="1 12">
        <text>a long-chain primary fatty alcohol + O2 = a long-chain fatty aldehyde + H2O2</text>
        <dbReference type="Rhea" id="RHEA:22756"/>
        <dbReference type="ChEBI" id="CHEBI:15379"/>
        <dbReference type="ChEBI" id="CHEBI:16240"/>
        <dbReference type="ChEBI" id="CHEBI:17176"/>
        <dbReference type="ChEBI" id="CHEBI:77396"/>
        <dbReference type="EC" id="1.1.3.20"/>
    </reaction>
</comment>
<feature type="domain" description="Glucose-methanol-choline oxidoreductase C-terminal" evidence="18">
    <location>
        <begin position="564"/>
        <end position="751"/>
    </location>
</feature>
<keyword evidence="9" id="KW-1133">Transmembrane helix</keyword>
<dbReference type="InterPro" id="IPR002938">
    <property type="entry name" value="FAD-bd"/>
</dbReference>
<dbReference type="InterPro" id="IPR036188">
    <property type="entry name" value="FAD/NAD-bd_sf"/>
</dbReference>
<dbReference type="Pfam" id="PF05199">
    <property type="entry name" value="GMC_oxred_C"/>
    <property type="match status" value="1"/>
</dbReference>
<evidence type="ECO:0000256" key="4">
    <source>
        <dbReference type="ARBA" id="ARBA00010790"/>
    </source>
</evidence>
<dbReference type="InterPro" id="IPR007867">
    <property type="entry name" value="GMC_OxRtase_C"/>
</dbReference>
<evidence type="ECO:0000256" key="1">
    <source>
        <dbReference type="ARBA" id="ARBA00000920"/>
    </source>
</evidence>
<dbReference type="InterPro" id="IPR000172">
    <property type="entry name" value="GMC_OxRdtase_N"/>
</dbReference>
<keyword evidence="6" id="KW-0285">Flavoprotein</keyword>
<name>A0A3N4JMJ1_9PEZI</name>
<comment type="subcellular location">
    <subcellularLocation>
        <location evidence="3">Membrane</location>
    </subcellularLocation>
</comment>
<evidence type="ECO:0000259" key="18">
    <source>
        <dbReference type="Pfam" id="PF05199"/>
    </source>
</evidence>
<dbReference type="Proteomes" id="UP000276215">
    <property type="component" value="Unassembled WGS sequence"/>
</dbReference>
<evidence type="ECO:0000256" key="14">
    <source>
        <dbReference type="PIRSR" id="PIRSR028937-2"/>
    </source>
</evidence>
<keyword evidence="8 14" id="KW-0274">FAD</keyword>
<dbReference type="GO" id="GO:0046577">
    <property type="term" value="F:long-chain-alcohol oxidase activity"/>
    <property type="evidence" value="ECO:0007669"/>
    <property type="project" value="UniProtKB-EC"/>
</dbReference>
<keyword evidence="20" id="KW-1185">Reference proteome</keyword>
<keyword evidence="11" id="KW-0472">Membrane</keyword>
<feature type="active site" description="Proton acceptor" evidence="13">
    <location>
        <position position="698"/>
    </location>
</feature>
<comment type="function">
    <text evidence="2">Long-chain fatty alcohol oxidase involved in the omega-oxidation pathway of lipid degradation.</text>
</comment>
<evidence type="ECO:0000256" key="8">
    <source>
        <dbReference type="ARBA" id="ARBA00022827"/>
    </source>
</evidence>
<evidence type="ECO:0000256" key="2">
    <source>
        <dbReference type="ARBA" id="ARBA00003842"/>
    </source>
</evidence>
<evidence type="ECO:0000259" key="16">
    <source>
        <dbReference type="Pfam" id="PF00732"/>
    </source>
</evidence>
<dbReference type="GO" id="GO:0016020">
    <property type="term" value="C:membrane"/>
    <property type="evidence" value="ECO:0007669"/>
    <property type="project" value="UniProtKB-SubCell"/>
</dbReference>
<feature type="domain" description="Glucose-methanol-choline oxidoreductase N-terminal" evidence="16">
    <location>
        <begin position="252"/>
        <end position="480"/>
    </location>
</feature>
<gene>
    <name evidence="19" type="ORF">L873DRAFT_1336544</name>
</gene>